<dbReference type="Proteomes" id="UP000001883">
    <property type="component" value="Chromosome"/>
</dbReference>
<dbReference type="KEGG" id="rmu:RMDY18_00590"/>
<reference evidence="1 2" key="3">
    <citation type="journal article" date="2010" name="Sequencing">
        <title>Complete Genome Sequence of Rothia mucilaginosa DY-18: A Clinical Isolate with Dense Meshwork-Like Structures from a Persistent Apical Periodontitis Lesion.</title>
        <authorList>
            <person name="Yamane K."/>
            <person name="Nambu T."/>
            <person name="Yamanaka T."/>
            <person name="Mashimo C."/>
            <person name="Sugimori C."/>
            <person name="Leung K.-P."/>
            <person name="Fukushima H."/>
        </authorList>
    </citation>
    <scope>NUCLEOTIDE SEQUENCE [LARGE SCALE GENOMIC DNA]</scope>
    <source>
        <strain evidence="1 2">DY-18</strain>
    </source>
</reference>
<sequence length="485" mass="50176">MSWGSLLSGVGGDVVAAHTLQNANHLAGVTELVVVPDVDNCGVIGHHGSQRVHNTRGAGTHEVGGNSLGGIRVAHLAAQLAVDGLAAEQLVQLLSGTCGLGQLHVQDCHGDVRGGNADSVTGQLAFQLRQSLRNSLCSTGLGDDHVQHSGATAAVTLVEVVNQVLIVGERVDGLNVAALNTVCVVQNLQCRSNRVGGAGSCGEDLVLIGDDVVVHAEHDVLHVALTGSGQQNTRNAGAVQVLLKARNVAPAAGVVHQQSVVDTVLGVVNGVRVRGVNEANRNTVSDDGAVLFVDLNNALEGAVNRVALQQGCTLDQVLIAVLTHHNSAQVQARTQRRGGALQQNTSQQATNTTEAVQHNVLLLGLVALVVHGGTQLLGQPHGQLRGASLTVCLVQSSNVNRARAQVQLSQGTNQLEGVRGVQGRTIDVGYEIVQLQQLNDRLVDQAAAVNAQHHAVLAVQLTDEGDQLLCGSLTVNPGSGCSRHV</sequence>
<organism evidence="1 2">
    <name type="scientific">Rothia mucilaginosa (strain DY-18)</name>
    <name type="common">Stomatococcus mucilaginosus</name>
    <dbReference type="NCBI Taxonomy" id="680646"/>
    <lineage>
        <taxon>Bacteria</taxon>
        <taxon>Bacillati</taxon>
        <taxon>Actinomycetota</taxon>
        <taxon>Actinomycetes</taxon>
        <taxon>Micrococcales</taxon>
        <taxon>Micrococcaceae</taxon>
        <taxon>Rothia</taxon>
    </lineage>
</organism>
<evidence type="ECO:0000313" key="2">
    <source>
        <dbReference type="Proteomes" id="UP000001883"/>
    </source>
</evidence>
<proteinExistence type="predicted"/>
<keyword evidence="2" id="KW-1185">Reference proteome</keyword>
<protein>
    <submittedName>
        <fullName evidence="1">Malic enzyme</fullName>
    </submittedName>
</protein>
<accession>D2NQG5</accession>
<dbReference type="AlphaFoldDB" id="D2NQG5"/>
<reference evidence="2" key="1">
    <citation type="submission" date="2009-07" db="EMBL/GenBank/DDBJ databases">
        <title>Complete genome sequence of Rothia mucilaginosa DJ.</title>
        <authorList>
            <person name="Yamane K."/>
            <person name="Nambu T."/>
            <person name="Mashimo C."/>
            <person name="Sugimori C."/>
            <person name="Yamanaka T."/>
            <person name="Leung K."/>
            <person name="Fukushima H."/>
        </authorList>
    </citation>
    <scope>NUCLEOTIDE SEQUENCE [LARGE SCALE GENOMIC DNA]</scope>
    <source>
        <strain evidence="2">DY-18</strain>
    </source>
</reference>
<dbReference type="STRING" id="680646.RMDY18_00590"/>
<name>D2NQG5_ROTMD</name>
<dbReference type="EMBL" id="AP011540">
    <property type="protein sequence ID" value="BAI63891.1"/>
    <property type="molecule type" value="Genomic_DNA"/>
</dbReference>
<gene>
    <name evidence="1" type="ordered locus">RMDY18_00590</name>
</gene>
<reference evidence="1 2" key="2">
    <citation type="journal article" date="2010" name="J Osaka Dent Univ">
        <title>Isolation and identification of Rothia mucilaginosa from persistent apical periodontitis lesions.</title>
        <authorList>
            <person name="Yamane K."/>
            <person name="Yoshida M."/>
            <person name="Fujihira T."/>
            <person name="Baba T."/>
            <person name="Tsuji N."/>
            <person name="Hayashi H."/>
            <person name="Sugimori C."/>
            <person name="Yamanaka T."/>
            <person name="Mashimo C."/>
            <person name="Nambu T."/>
            <person name="Kawai H."/>
            <person name="Fukushima H."/>
        </authorList>
    </citation>
    <scope>NUCLEOTIDE SEQUENCE [LARGE SCALE GENOMIC DNA]</scope>
    <source>
        <strain evidence="1 2">DY-18</strain>
    </source>
</reference>
<dbReference type="HOGENOM" id="CLU_562439_0_0_11"/>
<evidence type="ECO:0000313" key="1">
    <source>
        <dbReference type="EMBL" id="BAI63891.1"/>
    </source>
</evidence>